<feature type="non-terminal residue" evidence="2">
    <location>
        <position position="1"/>
    </location>
</feature>
<evidence type="ECO:0000256" key="1">
    <source>
        <dbReference type="SAM" id="Phobius"/>
    </source>
</evidence>
<keyword evidence="1" id="KW-1133">Transmembrane helix</keyword>
<dbReference type="EMBL" id="BARW01028549">
    <property type="protein sequence ID" value="GAJ14075.1"/>
    <property type="molecule type" value="Genomic_DNA"/>
</dbReference>
<gene>
    <name evidence="2" type="ORF">S12H4_46069</name>
</gene>
<feature type="transmembrane region" description="Helical" evidence="1">
    <location>
        <begin position="6"/>
        <end position="29"/>
    </location>
</feature>
<sequence>ILIILAILVYFGFLWVIGGFSTRDILALVKKNV</sequence>
<protein>
    <submittedName>
        <fullName evidence="2">Uncharacterized protein</fullName>
    </submittedName>
</protein>
<accession>X1VUU1</accession>
<comment type="caution">
    <text evidence="2">The sequence shown here is derived from an EMBL/GenBank/DDBJ whole genome shotgun (WGS) entry which is preliminary data.</text>
</comment>
<evidence type="ECO:0000313" key="2">
    <source>
        <dbReference type="EMBL" id="GAJ14075.1"/>
    </source>
</evidence>
<reference evidence="2" key="1">
    <citation type="journal article" date="2014" name="Front. Microbiol.">
        <title>High frequency of phylogenetically diverse reductive dehalogenase-homologous genes in deep subseafloor sedimentary metagenomes.</title>
        <authorList>
            <person name="Kawai M."/>
            <person name="Futagami T."/>
            <person name="Toyoda A."/>
            <person name="Takaki Y."/>
            <person name="Nishi S."/>
            <person name="Hori S."/>
            <person name="Arai W."/>
            <person name="Tsubouchi T."/>
            <person name="Morono Y."/>
            <person name="Uchiyama I."/>
            <person name="Ito T."/>
            <person name="Fujiyama A."/>
            <person name="Inagaki F."/>
            <person name="Takami H."/>
        </authorList>
    </citation>
    <scope>NUCLEOTIDE SEQUENCE</scope>
    <source>
        <strain evidence="2">Expedition CK06-06</strain>
    </source>
</reference>
<name>X1VUU1_9ZZZZ</name>
<organism evidence="2">
    <name type="scientific">marine sediment metagenome</name>
    <dbReference type="NCBI Taxonomy" id="412755"/>
    <lineage>
        <taxon>unclassified sequences</taxon>
        <taxon>metagenomes</taxon>
        <taxon>ecological metagenomes</taxon>
    </lineage>
</organism>
<dbReference type="AlphaFoldDB" id="X1VUU1"/>
<proteinExistence type="predicted"/>
<keyword evidence="1" id="KW-0472">Membrane</keyword>
<keyword evidence="1" id="KW-0812">Transmembrane</keyword>